<dbReference type="EMBL" id="ML986495">
    <property type="protein sequence ID" value="KAF2275940.1"/>
    <property type="molecule type" value="Genomic_DNA"/>
</dbReference>
<keyword evidence="3" id="KW-1185">Reference proteome</keyword>
<proteinExistence type="predicted"/>
<dbReference type="SUPFAM" id="SSF81383">
    <property type="entry name" value="F-box domain"/>
    <property type="match status" value="1"/>
</dbReference>
<reference evidence="2" key="1">
    <citation type="journal article" date="2020" name="Stud. Mycol.">
        <title>101 Dothideomycetes genomes: a test case for predicting lifestyles and emergence of pathogens.</title>
        <authorList>
            <person name="Haridas S."/>
            <person name="Albert R."/>
            <person name="Binder M."/>
            <person name="Bloem J."/>
            <person name="Labutti K."/>
            <person name="Salamov A."/>
            <person name="Andreopoulos B."/>
            <person name="Baker S."/>
            <person name="Barry K."/>
            <person name="Bills G."/>
            <person name="Bluhm B."/>
            <person name="Cannon C."/>
            <person name="Castanera R."/>
            <person name="Culley D."/>
            <person name="Daum C."/>
            <person name="Ezra D."/>
            <person name="Gonzalez J."/>
            <person name="Henrissat B."/>
            <person name="Kuo A."/>
            <person name="Liang C."/>
            <person name="Lipzen A."/>
            <person name="Lutzoni F."/>
            <person name="Magnuson J."/>
            <person name="Mondo S."/>
            <person name="Nolan M."/>
            <person name="Ohm R."/>
            <person name="Pangilinan J."/>
            <person name="Park H.-J."/>
            <person name="Ramirez L."/>
            <person name="Alfaro M."/>
            <person name="Sun H."/>
            <person name="Tritt A."/>
            <person name="Yoshinaga Y."/>
            <person name="Zwiers L.-H."/>
            <person name="Turgeon B."/>
            <person name="Goodwin S."/>
            <person name="Spatafora J."/>
            <person name="Crous P."/>
            <person name="Grigoriev I."/>
        </authorList>
    </citation>
    <scope>NUCLEOTIDE SEQUENCE</scope>
    <source>
        <strain evidence="2">CBS 379.55</strain>
    </source>
</reference>
<evidence type="ECO:0000259" key="1">
    <source>
        <dbReference type="PROSITE" id="PS50181"/>
    </source>
</evidence>
<accession>A0A6A6JH03</accession>
<dbReference type="CDD" id="cd09917">
    <property type="entry name" value="F-box_SF"/>
    <property type="match status" value="1"/>
</dbReference>
<dbReference type="Proteomes" id="UP000800097">
    <property type="component" value="Unassembled WGS sequence"/>
</dbReference>
<dbReference type="AlphaFoldDB" id="A0A6A6JH03"/>
<evidence type="ECO:0000313" key="3">
    <source>
        <dbReference type="Proteomes" id="UP000800097"/>
    </source>
</evidence>
<dbReference type="OrthoDB" id="3800738at2759"/>
<sequence>MTTLASLPSELLHLILEWLADIDLRSLFASRRTCHAFQTLATDILENPSYLARHGVSINKFLQSHFGPILDSSAAGEDNQPSYGQGYVPYFGLPWTVDANVRETYLRVEASWRRIPLSSPSGHIVRKLQQIYSSSQYDDEGKVSLNHLTGGDVWFYNIASDGAERHQFPEGVPLGLLYDMILGYSESLACGGWELLFDTSVADCERWRRLVGRCTAPGEHVRHEDVKALFVHEPNTALLYFPGFERDVGADMD</sequence>
<dbReference type="InterPro" id="IPR036047">
    <property type="entry name" value="F-box-like_dom_sf"/>
</dbReference>
<gene>
    <name evidence="2" type="ORF">EI97DRAFT_474586</name>
</gene>
<dbReference type="InterPro" id="IPR001810">
    <property type="entry name" value="F-box_dom"/>
</dbReference>
<dbReference type="Pfam" id="PF00646">
    <property type="entry name" value="F-box"/>
    <property type="match status" value="1"/>
</dbReference>
<dbReference type="GeneID" id="54555073"/>
<protein>
    <recommendedName>
        <fullName evidence="1">F-box domain-containing protein</fullName>
    </recommendedName>
</protein>
<dbReference type="RefSeq" id="XP_033653479.1">
    <property type="nucleotide sequence ID" value="XM_033801898.1"/>
</dbReference>
<dbReference type="PROSITE" id="PS50181">
    <property type="entry name" value="FBOX"/>
    <property type="match status" value="1"/>
</dbReference>
<name>A0A6A6JH03_WESOR</name>
<evidence type="ECO:0000313" key="2">
    <source>
        <dbReference type="EMBL" id="KAF2275940.1"/>
    </source>
</evidence>
<organism evidence="2 3">
    <name type="scientific">Westerdykella ornata</name>
    <dbReference type="NCBI Taxonomy" id="318751"/>
    <lineage>
        <taxon>Eukaryota</taxon>
        <taxon>Fungi</taxon>
        <taxon>Dikarya</taxon>
        <taxon>Ascomycota</taxon>
        <taxon>Pezizomycotina</taxon>
        <taxon>Dothideomycetes</taxon>
        <taxon>Pleosporomycetidae</taxon>
        <taxon>Pleosporales</taxon>
        <taxon>Sporormiaceae</taxon>
        <taxon>Westerdykella</taxon>
    </lineage>
</organism>
<feature type="domain" description="F-box" evidence="1">
    <location>
        <begin position="1"/>
        <end position="53"/>
    </location>
</feature>